<dbReference type="InterPro" id="IPR029058">
    <property type="entry name" value="AB_hydrolase_fold"/>
</dbReference>
<proteinExistence type="predicted"/>
<comment type="caution">
    <text evidence="1">The sequence shown here is derived from an EMBL/GenBank/DDBJ whole genome shotgun (WGS) entry which is preliminary data.</text>
</comment>
<organism evidence="1 2">
    <name type="scientific">Ruminococcus hominis</name>
    <dbReference type="NCBI Taxonomy" id="2763065"/>
    <lineage>
        <taxon>Bacteria</taxon>
        <taxon>Bacillati</taxon>
        <taxon>Bacillota</taxon>
        <taxon>Clostridia</taxon>
        <taxon>Eubacteriales</taxon>
        <taxon>Oscillospiraceae</taxon>
        <taxon>Ruminococcus</taxon>
    </lineage>
</organism>
<evidence type="ECO:0000313" key="2">
    <source>
        <dbReference type="Proteomes" id="UP000631576"/>
    </source>
</evidence>
<dbReference type="RefSeq" id="WP_186864725.1">
    <property type="nucleotide sequence ID" value="NZ_JACOPE010000001.1"/>
</dbReference>
<dbReference type="InterPro" id="IPR050583">
    <property type="entry name" value="Mycobacterial_A85_antigen"/>
</dbReference>
<name>A0ABR7G684_9FIRM</name>
<reference evidence="1 2" key="1">
    <citation type="submission" date="2020-08" db="EMBL/GenBank/DDBJ databases">
        <title>Genome public.</title>
        <authorList>
            <person name="Liu C."/>
            <person name="Sun Q."/>
        </authorList>
    </citation>
    <scope>NUCLEOTIDE SEQUENCE [LARGE SCALE GENOMIC DNA]</scope>
    <source>
        <strain evidence="1 2">NSJ-13</strain>
    </source>
</reference>
<dbReference type="Pfam" id="PF00756">
    <property type="entry name" value="Esterase"/>
    <property type="match status" value="1"/>
</dbReference>
<dbReference type="Proteomes" id="UP000631576">
    <property type="component" value="Unassembled WGS sequence"/>
</dbReference>
<accession>A0ABR7G684</accession>
<keyword evidence="2" id="KW-1185">Reference proteome</keyword>
<dbReference type="Gene3D" id="2.60.40.10">
    <property type="entry name" value="Immunoglobulins"/>
    <property type="match status" value="1"/>
</dbReference>
<dbReference type="Gene3D" id="3.40.50.1820">
    <property type="entry name" value="alpha/beta hydrolase"/>
    <property type="match status" value="1"/>
</dbReference>
<dbReference type="PANTHER" id="PTHR48098">
    <property type="entry name" value="ENTEROCHELIN ESTERASE-RELATED"/>
    <property type="match status" value="1"/>
</dbReference>
<dbReference type="SUPFAM" id="SSF53474">
    <property type="entry name" value="alpha/beta-Hydrolases"/>
    <property type="match status" value="1"/>
</dbReference>
<protein>
    <recommendedName>
        <fullName evidence="3">Enterochelin esterase</fullName>
    </recommendedName>
</protein>
<dbReference type="InterPro" id="IPR013783">
    <property type="entry name" value="Ig-like_fold"/>
</dbReference>
<evidence type="ECO:0008006" key="3">
    <source>
        <dbReference type="Google" id="ProtNLM"/>
    </source>
</evidence>
<dbReference type="EMBL" id="JACOPE010000001">
    <property type="protein sequence ID" value="MBC5682929.1"/>
    <property type="molecule type" value="Genomic_DNA"/>
</dbReference>
<evidence type="ECO:0000313" key="1">
    <source>
        <dbReference type="EMBL" id="MBC5682929.1"/>
    </source>
</evidence>
<dbReference type="InterPro" id="IPR000801">
    <property type="entry name" value="Esterase-like"/>
</dbReference>
<sequence length="427" mass="49142">MKLEKAYQIIGMTEEEFRYLDTTQILESPDSPTGYVVSFRYKSSEDKKLSVIGDWMFSDKEHSSFTDSGRYWPHQWKKEYFPHTLLGLKTTPKELKNGTKGEEIDVSKFEFDLEVLKLGMYEMEKDDETDIFSCTIPLPSGTYNYRFVIDMPDGNPLKMVTMTDPSRKGYAYKNEKIQYSQIRVPFCAKYQVDDRTVELGCDAVDRGKVRYIEFAVKKKFGVGETQPAAVYLPKGYDENREKPYPVLYLSHGGSESLSTWLNQGSVSQIMDFLIVNKKIQPTVVVMMDNSIYQWNHKEKNIPSLIECLLPYMEKHYHVASEPEGRAFAGLSAGGFLAFDIFESVGYLFGNIGIWSGGRRFEADYTKPYLKNVRVHIGAGTFDDAYRAFAQPLEQELLENGIPYTMDIIPGGHQWSVWRKLLEKFLSR</sequence>
<gene>
    <name evidence="1" type="ORF">H8S40_04995</name>
</gene>